<reference evidence="1 2" key="1">
    <citation type="submission" date="2024-02" db="EMBL/GenBank/DDBJ databases">
        <authorList>
            <person name="Chen Y."/>
            <person name="Shah S."/>
            <person name="Dougan E. K."/>
            <person name="Thang M."/>
            <person name="Chan C."/>
        </authorList>
    </citation>
    <scope>NUCLEOTIDE SEQUENCE [LARGE SCALE GENOMIC DNA]</scope>
</reference>
<protein>
    <submittedName>
        <fullName evidence="1">Uncharacterized protein</fullName>
    </submittedName>
</protein>
<dbReference type="InterPro" id="IPR032675">
    <property type="entry name" value="LRR_dom_sf"/>
</dbReference>
<name>A0ABP0QA66_9DINO</name>
<dbReference type="EMBL" id="CAXAMM010039128">
    <property type="protein sequence ID" value="CAK9083902.1"/>
    <property type="molecule type" value="Genomic_DNA"/>
</dbReference>
<dbReference type="Proteomes" id="UP001642464">
    <property type="component" value="Unassembled WGS sequence"/>
</dbReference>
<proteinExistence type="predicted"/>
<evidence type="ECO:0000313" key="2">
    <source>
        <dbReference type="Proteomes" id="UP001642464"/>
    </source>
</evidence>
<evidence type="ECO:0000313" key="1">
    <source>
        <dbReference type="EMBL" id="CAK9083902.1"/>
    </source>
</evidence>
<dbReference type="SUPFAM" id="SSF52047">
    <property type="entry name" value="RNI-like"/>
    <property type="match status" value="1"/>
</dbReference>
<keyword evidence="2" id="KW-1185">Reference proteome</keyword>
<organism evidence="1 2">
    <name type="scientific">Durusdinium trenchii</name>
    <dbReference type="NCBI Taxonomy" id="1381693"/>
    <lineage>
        <taxon>Eukaryota</taxon>
        <taxon>Sar</taxon>
        <taxon>Alveolata</taxon>
        <taxon>Dinophyceae</taxon>
        <taxon>Suessiales</taxon>
        <taxon>Symbiodiniaceae</taxon>
        <taxon>Durusdinium</taxon>
    </lineage>
</organism>
<accession>A0ABP0QA66</accession>
<gene>
    <name evidence="1" type="ORF">SCF082_LOCUS39811</name>
</gene>
<sequence length="373" mass="39602">MRAGSTSERFLCTLDTGSLMVLAHDAHEALSRLSFIEIVGARGSDSLSLAPLLSSASSLQLLDLSYSDFGDVEAQLWAAAKVGPLPLQCLGFRHCRLRAPAGAAALARILNNLGHVKHLRVQANRWRVESHRAFADHLAPCAAQGLRTLEAGYSTSIMQVPLTVMAAMQEDMPGPLRLMVSRGRPVAVARGPSPGAGAADGVTGPADVPPGARPLVLCSDRLNFLSHFGAGLWTAAVLTRLAGLQELRLENLPMGVVALQVLRRRLRTPLEHLFKLTLGKGCTGLKEQQAGQELAFALAKLSPLLKCLNLAGSDATPVMLLGMVEAFSAPSTPGLDGLQAGPPPRLLQLTWIDVGEDEGAFGNDFFPLLQAQR</sequence>
<comment type="caution">
    <text evidence="1">The sequence shown here is derived from an EMBL/GenBank/DDBJ whole genome shotgun (WGS) entry which is preliminary data.</text>
</comment>
<dbReference type="Gene3D" id="3.80.10.10">
    <property type="entry name" value="Ribonuclease Inhibitor"/>
    <property type="match status" value="1"/>
</dbReference>